<dbReference type="InterPro" id="IPR044730">
    <property type="entry name" value="RNase_H-like_dom_plant"/>
</dbReference>
<feature type="compositionally biased region" description="Polar residues" evidence="1">
    <location>
        <begin position="125"/>
        <end position="138"/>
    </location>
</feature>
<feature type="domain" description="Reverse transcriptase zinc-binding" evidence="3">
    <location>
        <begin position="211"/>
        <end position="300"/>
    </location>
</feature>
<feature type="region of interest" description="Disordered" evidence="1">
    <location>
        <begin position="54"/>
        <end position="77"/>
    </location>
</feature>
<evidence type="ECO:0000313" key="5">
    <source>
        <dbReference type="Proteomes" id="UP001318860"/>
    </source>
</evidence>
<dbReference type="InterPro" id="IPR052929">
    <property type="entry name" value="RNase_H-like_EbsB-rel"/>
</dbReference>
<dbReference type="EMBL" id="JABTTQ020000004">
    <property type="protein sequence ID" value="KAK6157968.1"/>
    <property type="molecule type" value="Genomic_DNA"/>
</dbReference>
<feature type="region of interest" description="Disordered" evidence="1">
    <location>
        <begin position="119"/>
        <end position="138"/>
    </location>
</feature>
<keyword evidence="5" id="KW-1185">Reference proteome</keyword>
<dbReference type="CDD" id="cd06222">
    <property type="entry name" value="RNase_H_like"/>
    <property type="match status" value="1"/>
</dbReference>
<dbReference type="InterPro" id="IPR012337">
    <property type="entry name" value="RNaseH-like_sf"/>
</dbReference>
<reference evidence="4 5" key="1">
    <citation type="journal article" date="2021" name="Comput. Struct. Biotechnol. J.">
        <title>De novo genome assembly of the potent medicinal plant Rehmannia glutinosa using nanopore technology.</title>
        <authorList>
            <person name="Ma L."/>
            <person name="Dong C."/>
            <person name="Song C."/>
            <person name="Wang X."/>
            <person name="Zheng X."/>
            <person name="Niu Y."/>
            <person name="Chen S."/>
            <person name="Feng W."/>
        </authorList>
    </citation>
    <scope>NUCLEOTIDE SEQUENCE [LARGE SCALE GENOMIC DNA]</scope>
    <source>
        <strain evidence="4">DH-2019</strain>
    </source>
</reference>
<dbReference type="SUPFAM" id="SSF53098">
    <property type="entry name" value="Ribonuclease H-like"/>
    <property type="match status" value="1"/>
</dbReference>
<dbReference type="Pfam" id="PF13966">
    <property type="entry name" value="zf-RVT"/>
    <property type="match status" value="1"/>
</dbReference>
<dbReference type="Proteomes" id="UP001318860">
    <property type="component" value="Unassembled WGS sequence"/>
</dbReference>
<evidence type="ECO:0000256" key="1">
    <source>
        <dbReference type="SAM" id="MobiDB-lite"/>
    </source>
</evidence>
<dbReference type="PANTHER" id="PTHR47074:SF11">
    <property type="entry name" value="REVERSE TRANSCRIPTASE-LIKE PROTEIN"/>
    <property type="match status" value="1"/>
</dbReference>
<comment type="caution">
    <text evidence="4">The sequence shown here is derived from an EMBL/GenBank/DDBJ whole genome shotgun (WGS) entry which is preliminary data.</text>
</comment>
<proteinExistence type="predicted"/>
<sequence length="557" mass="63509">MEPNLADLSLHDDEDDGFILDEERFVKTPHYRQGDLQKDWEIWLRAPNKRFGNREGGKWLRDDNDEVPNTEEGTSENAPVEDFNIRINPMADLAYPPDQDDFGNQGAVMRVSRMEVTKRNGKGVNGNTAGKKQSNSNSNLDDKLVGLELINMELKDLKVNDLFIPGCREWDLELVEEIFCHRDAQQIANIPLAERAYEDTHVWHFDKKGNYTVKSGYRMAANLATQNSNTSSGYWRKLWSIQIPPKVKHFVWKVSRDCIPTRVNLVRKNIMVDQCCVICQKGLENCWHVFLSCDFAAGCWEYARLKREIDKWMDITDSFADFLHNILLNVDSNCAAKICMVMWNIWRQRNSELWDKNHLSATQTVIAAVNYLNEWRKVRIGDGSSFQVERTTRIRSQWQKPTFPFLKCNVDASLCMNSKSTGVGMVLRNDEGDFLVARTMVFHGQFQIREAEAIGVREALSWIIGMGFGQAIVETDAKVVVDALAMAKNGDSEYDIILSDCRMFLSSEPDLSVAFVGREGNTVAHELAKSSFSFVSPSVWTSPPPCIESLLLDDYAN</sequence>
<organism evidence="4 5">
    <name type="scientific">Rehmannia glutinosa</name>
    <name type="common">Chinese foxglove</name>
    <dbReference type="NCBI Taxonomy" id="99300"/>
    <lineage>
        <taxon>Eukaryota</taxon>
        <taxon>Viridiplantae</taxon>
        <taxon>Streptophyta</taxon>
        <taxon>Embryophyta</taxon>
        <taxon>Tracheophyta</taxon>
        <taxon>Spermatophyta</taxon>
        <taxon>Magnoliopsida</taxon>
        <taxon>eudicotyledons</taxon>
        <taxon>Gunneridae</taxon>
        <taxon>Pentapetalae</taxon>
        <taxon>asterids</taxon>
        <taxon>lamiids</taxon>
        <taxon>Lamiales</taxon>
        <taxon>Orobanchaceae</taxon>
        <taxon>Rehmannieae</taxon>
        <taxon>Rehmannia</taxon>
    </lineage>
</organism>
<dbReference type="PANTHER" id="PTHR47074">
    <property type="entry name" value="BNAC02G40300D PROTEIN"/>
    <property type="match status" value="1"/>
</dbReference>
<evidence type="ECO:0000313" key="4">
    <source>
        <dbReference type="EMBL" id="KAK6157968.1"/>
    </source>
</evidence>
<name>A0ABR0XFK2_REHGL</name>
<evidence type="ECO:0000259" key="2">
    <source>
        <dbReference type="Pfam" id="PF13456"/>
    </source>
</evidence>
<dbReference type="InterPro" id="IPR026960">
    <property type="entry name" value="RVT-Znf"/>
</dbReference>
<feature type="domain" description="RNase H type-1" evidence="2">
    <location>
        <begin position="409"/>
        <end position="530"/>
    </location>
</feature>
<dbReference type="InterPro" id="IPR036397">
    <property type="entry name" value="RNaseH_sf"/>
</dbReference>
<dbReference type="Gene3D" id="3.30.420.10">
    <property type="entry name" value="Ribonuclease H-like superfamily/Ribonuclease H"/>
    <property type="match status" value="1"/>
</dbReference>
<evidence type="ECO:0000259" key="3">
    <source>
        <dbReference type="Pfam" id="PF13966"/>
    </source>
</evidence>
<gene>
    <name evidence="4" type="ORF">DH2020_005282</name>
</gene>
<dbReference type="Pfam" id="PF13456">
    <property type="entry name" value="RVT_3"/>
    <property type="match status" value="1"/>
</dbReference>
<dbReference type="InterPro" id="IPR002156">
    <property type="entry name" value="RNaseH_domain"/>
</dbReference>
<accession>A0ABR0XFK2</accession>
<protein>
    <submittedName>
        <fullName evidence="4">Uncharacterized protein</fullName>
    </submittedName>
</protein>